<gene>
    <name evidence="2" type="ORF">EYF80_028455</name>
</gene>
<keyword evidence="3" id="KW-1185">Reference proteome</keyword>
<evidence type="ECO:0000313" key="2">
    <source>
        <dbReference type="EMBL" id="TNN61328.1"/>
    </source>
</evidence>
<organism evidence="2 3">
    <name type="scientific">Liparis tanakae</name>
    <name type="common">Tanaka's snailfish</name>
    <dbReference type="NCBI Taxonomy" id="230148"/>
    <lineage>
        <taxon>Eukaryota</taxon>
        <taxon>Metazoa</taxon>
        <taxon>Chordata</taxon>
        <taxon>Craniata</taxon>
        <taxon>Vertebrata</taxon>
        <taxon>Euteleostomi</taxon>
        <taxon>Actinopterygii</taxon>
        <taxon>Neopterygii</taxon>
        <taxon>Teleostei</taxon>
        <taxon>Neoteleostei</taxon>
        <taxon>Acanthomorphata</taxon>
        <taxon>Eupercaria</taxon>
        <taxon>Perciformes</taxon>
        <taxon>Cottioidei</taxon>
        <taxon>Cottales</taxon>
        <taxon>Liparidae</taxon>
        <taxon>Liparis</taxon>
    </lineage>
</organism>
<accession>A0A4Z2H623</accession>
<protein>
    <submittedName>
        <fullName evidence="2">Uncharacterized protein</fullName>
    </submittedName>
</protein>
<name>A0A4Z2H623_9TELE</name>
<evidence type="ECO:0000256" key="1">
    <source>
        <dbReference type="SAM" id="MobiDB-lite"/>
    </source>
</evidence>
<dbReference type="AlphaFoldDB" id="A0A4Z2H623"/>
<sequence>MASILNQEKEPDSSQWKEVIPGRPVALQLLHQQLAAATQDVPQLPQRAAALEGSTAVLRTNNPQSTRQRRTDDKRHIFFP</sequence>
<evidence type="ECO:0000313" key="3">
    <source>
        <dbReference type="Proteomes" id="UP000314294"/>
    </source>
</evidence>
<reference evidence="2 3" key="1">
    <citation type="submission" date="2019-03" db="EMBL/GenBank/DDBJ databases">
        <title>First draft genome of Liparis tanakae, snailfish: a comprehensive survey of snailfish specific genes.</title>
        <authorList>
            <person name="Kim W."/>
            <person name="Song I."/>
            <person name="Jeong J.-H."/>
            <person name="Kim D."/>
            <person name="Kim S."/>
            <person name="Ryu S."/>
            <person name="Song J.Y."/>
            <person name="Lee S.K."/>
        </authorList>
    </citation>
    <scope>NUCLEOTIDE SEQUENCE [LARGE SCALE GENOMIC DNA]</scope>
    <source>
        <tissue evidence="2">Muscle</tissue>
    </source>
</reference>
<dbReference type="EMBL" id="SRLO01000317">
    <property type="protein sequence ID" value="TNN61328.1"/>
    <property type="molecule type" value="Genomic_DNA"/>
</dbReference>
<comment type="caution">
    <text evidence="2">The sequence shown here is derived from an EMBL/GenBank/DDBJ whole genome shotgun (WGS) entry which is preliminary data.</text>
</comment>
<feature type="compositionally biased region" description="Polar residues" evidence="1">
    <location>
        <begin position="57"/>
        <end position="66"/>
    </location>
</feature>
<feature type="region of interest" description="Disordered" evidence="1">
    <location>
        <begin position="52"/>
        <end position="80"/>
    </location>
</feature>
<proteinExistence type="predicted"/>
<feature type="compositionally biased region" description="Basic and acidic residues" evidence="1">
    <location>
        <begin position="69"/>
        <end position="80"/>
    </location>
</feature>
<dbReference type="Proteomes" id="UP000314294">
    <property type="component" value="Unassembled WGS sequence"/>
</dbReference>